<evidence type="ECO:0000259" key="3">
    <source>
        <dbReference type="Pfam" id="PF03061"/>
    </source>
</evidence>
<dbReference type="GO" id="GO:0016289">
    <property type="term" value="F:acyl-CoA hydrolase activity"/>
    <property type="evidence" value="ECO:0007669"/>
    <property type="project" value="UniProtKB-ARBA"/>
</dbReference>
<name>A0A437LET2_9BURK</name>
<feature type="domain" description="Thioesterase" evidence="3">
    <location>
        <begin position="50"/>
        <end position="119"/>
    </location>
</feature>
<dbReference type="EMBL" id="SACM01000004">
    <property type="protein sequence ID" value="RVT83804.1"/>
    <property type="molecule type" value="Genomic_DNA"/>
</dbReference>
<evidence type="ECO:0000256" key="1">
    <source>
        <dbReference type="ARBA" id="ARBA00008324"/>
    </source>
</evidence>
<comment type="similarity">
    <text evidence="1">Belongs to the thioesterase PaaI family.</text>
</comment>
<keyword evidence="5" id="KW-1185">Reference proteome</keyword>
<dbReference type="InterPro" id="IPR003736">
    <property type="entry name" value="PAAI_dom"/>
</dbReference>
<comment type="caution">
    <text evidence="4">The sequence shown here is derived from an EMBL/GenBank/DDBJ whole genome shotgun (WGS) entry which is preliminary data.</text>
</comment>
<dbReference type="NCBIfam" id="TIGR00369">
    <property type="entry name" value="unchar_dom_1"/>
    <property type="match status" value="1"/>
</dbReference>
<dbReference type="OrthoDB" id="32575at2"/>
<dbReference type="Gene3D" id="3.10.129.10">
    <property type="entry name" value="Hotdog Thioesterase"/>
    <property type="match status" value="1"/>
</dbReference>
<dbReference type="FunFam" id="3.10.129.10:FF:000022">
    <property type="entry name" value="Phenylacetic acid degradation protein"/>
    <property type="match status" value="1"/>
</dbReference>
<accession>A0A437LET2</accession>
<keyword evidence="2" id="KW-0378">Hydrolase</keyword>
<dbReference type="CDD" id="cd03443">
    <property type="entry name" value="PaaI_thioesterase"/>
    <property type="match status" value="1"/>
</dbReference>
<dbReference type="InterPro" id="IPR052723">
    <property type="entry name" value="Acyl-CoA_thioesterase_PaaI"/>
</dbReference>
<dbReference type="InterPro" id="IPR029069">
    <property type="entry name" value="HotDog_dom_sf"/>
</dbReference>
<proteinExistence type="inferred from homology"/>
<sequence length="149" mass="15682">MRADQKARAVADAMWAQDRASQAMGMRLLDVGAGTATLAMTVQPEHCNGFGILHGGLLAALADSAFAFACNSANALTVASGFDIDIVRSALVGDELTARAVAAHQGGRSGVYDVTVTRGTVPNEELIAVFRGRATRLKDRFVVPELENH</sequence>
<dbReference type="NCBIfam" id="TIGR02286">
    <property type="entry name" value="PaaD"/>
    <property type="match status" value="1"/>
</dbReference>
<dbReference type="InterPro" id="IPR006683">
    <property type="entry name" value="Thioestr_dom"/>
</dbReference>
<dbReference type="SUPFAM" id="SSF54637">
    <property type="entry name" value="Thioesterase/thiol ester dehydrase-isomerase"/>
    <property type="match status" value="1"/>
</dbReference>
<gene>
    <name evidence="4" type="primary">paaI</name>
    <name evidence="4" type="ORF">EOD73_14665</name>
</gene>
<dbReference type="RefSeq" id="WP_127683768.1">
    <property type="nucleotide sequence ID" value="NZ_SACM01000004.1"/>
</dbReference>
<evidence type="ECO:0000313" key="5">
    <source>
        <dbReference type="Proteomes" id="UP000288587"/>
    </source>
</evidence>
<organism evidence="4 5">
    <name type="scientific">Inhella crocodyli</name>
    <dbReference type="NCBI Taxonomy" id="2499851"/>
    <lineage>
        <taxon>Bacteria</taxon>
        <taxon>Pseudomonadati</taxon>
        <taxon>Pseudomonadota</taxon>
        <taxon>Betaproteobacteria</taxon>
        <taxon>Burkholderiales</taxon>
        <taxon>Sphaerotilaceae</taxon>
        <taxon>Inhella</taxon>
    </lineage>
</organism>
<evidence type="ECO:0000313" key="4">
    <source>
        <dbReference type="EMBL" id="RVT83804.1"/>
    </source>
</evidence>
<dbReference type="InterPro" id="IPR011973">
    <property type="entry name" value="PaaD"/>
</dbReference>
<protein>
    <submittedName>
        <fullName evidence="4">Hydroxyphenylacetyl-CoA thioesterase PaaI</fullName>
    </submittedName>
</protein>
<dbReference type="AlphaFoldDB" id="A0A437LET2"/>
<evidence type="ECO:0000256" key="2">
    <source>
        <dbReference type="ARBA" id="ARBA00022801"/>
    </source>
</evidence>
<reference evidence="4 5" key="1">
    <citation type="submission" date="2019-01" db="EMBL/GenBank/DDBJ databases">
        <authorList>
            <person name="Chen W.-M."/>
        </authorList>
    </citation>
    <scope>NUCLEOTIDE SEQUENCE [LARGE SCALE GENOMIC DNA]</scope>
    <source>
        <strain evidence="4 5">CCP-18</strain>
    </source>
</reference>
<dbReference type="PANTHER" id="PTHR42856:SF1">
    <property type="entry name" value="ACYL-COENZYME A THIOESTERASE PAAI"/>
    <property type="match status" value="1"/>
</dbReference>
<dbReference type="PANTHER" id="PTHR42856">
    <property type="entry name" value="ACYL-COENZYME A THIOESTERASE PAAI"/>
    <property type="match status" value="1"/>
</dbReference>
<dbReference type="Pfam" id="PF03061">
    <property type="entry name" value="4HBT"/>
    <property type="match status" value="1"/>
</dbReference>
<dbReference type="Proteomes" id="UP000288587">
    <property type="component" value="Unassembled WGS sequence"/>
</dbReference>